<gene>
    <name evidence="1" type="ORF">C731_3600</name>
</gene>
<name>K5B7R9_MYCHD</name>
<reference evidence="1 2" key="1">
    <citation type="journal article" date="2012" name="J. Bacteriol.">
        <title>Genome sequence of Mycobacterium hassiacum DSM 44199, a rare source of heat-stable mycobacterial proteins.</title>
        <authorList>
            <person name="Tiago I."/>
            <person name="Maranha A."/>
            <person name="Mendes V."/>
            <person name="Alarico S."/>
            <person name="Moynihan P.J."/>
            <person name="Clarke A.J."/>
            <person name="Macedo-Ribeiro S."/>
            <person name="Pereira P.J."/>
            <person name="Empadinhas N."/>
        </authorList>
    </citation>
    <scope>NUCLEOTIDE SEQUENCE [LARGE SCALE GENOMIC DNA]</scope>
    <source>
        <strain evidence="2">DSM 44199 / CIP 105218 / JCM 12690 / 3849</strain>
    </source>
</reference>
<sequence length="81" mass="8810">MIATDHLRALLQSAERDPVLVVIEGRAEVIAAGRLAAEEYRGALEVVTREELVRRIGESPSERELDEQAALLDTAISELGA</sequence>
<comment type="caution">
    <text evidence="1">The sequence shown here is derived from an EMBL/GenBank/DDBJ whole genome shotgun (WGS) entry which is preliminary data.</text>
</comment>
<dbReference type="RefSeq" id="WP_005629988.1">
    <property type="nucleotide sequence ID" value="NZ_AMRA01000098.1"/>
</dbReference>
<dbReference type="eggNOG" id="ENOG502ZMQW">
    <property type="taxonomic scope" value="Bacteria"/>
</dbReference>
<evidence type="ECO:0000313" key="1">
    <source>
        <dbReference type="EMBL" id="EKF22428.1"/>
    </source>
</evidence>
<dbReference type="PATRIC" id="fig|1122247.3.peg.3454"/>
<organism evidence="1 2">
    <name type="scientific">Mycolicibacterium hassiacum (strain DSM 44199 / CIP 105218 / JCM 12690 / 3849)</name>
    <name type="common">Mycobacterium hassiacum</name>
    <dbReference type="NCBI Taxonomy" id="1122247"/>
    <lineage>
        <taxon>Bacteria</taxon>
        <taxon>Bacillati</taxon>
        <taxon>Actinomycetota</taxon>
        <taxon>Actinomycetes</taxon>
        <taxon>Mycobacteriales</taxon>
        <taxon>Mycobacteriaceae</taxon>
        <taxon>Mycolicibacterium</taxon>
    </lineage>
</organism>
<dbReference type="AlphaFoldDB" id="K5B7R9"/>
<protein>
    <submittedName>
        <fullName evidence="1">Putative fAD-dependent pyridine nucleotide-disulfide oxidoreductase</fullName>
    </submittedName>
</protein>
<dbReference type="Proteomes" id="UP000006265">
    <property type="component" value="Unassembled WGS sequence"/>
</dbReference>
<dbReference type="OrthoDB" id="3430612at2"/>
<dbReference type="EMBL" id="AMRA01000098">
    <property type="protein sequence ID" value="EKF22428.1"/>
    <property type="molecule type" value="Genomic_DNA"/>
</dbReference>
<accession>K5B7R9</accession>
<keyword evidence="2" id="KW-1185">Reference proteome</keyword>
<evidence type="ECO:0000313" key="2">
    <source>
        <dbReference type="Proteomes" id="UP000006265"/>
    </source>
</evidence>
<proteinExistence type="predicted"/>